<evidence type="ECO:0000256" key="3">
    <source>
        <dbReference type="ARBA" id="ARBA00022823"/>
    </source>
</evidence>
<dbReference type="Gene3D" id="4.10.320.10">
    <property type="entry name" value="E3-binding domain"/>
    <property type="match status" value="1"/>
</dbReference>
<evidence type="ECO:0000259" key="7">
    <source>
        <dbReference type="PROSITE" id="PS51826"/>
    </source>
</evidence>
<dbReference type="EMBL" id="CP139779">
    <property type="protein sequence ID" value="WQB71548.1"/>
    <property type="molecule type" value="Genomic_DNA"/>
</dbReference>
<proteinExistence type="inferred from homology"/>
<keyword evidence="9" id="KW-1185">Reference proteome</keyword>
<sequence length="439" mass="45277">MAAVVRMPALAAGATEAAIQSWLVSVGDEVSAGQPIVEIETEKAVVEYEAEEAGVLARILVDEGGSAEVGSPIAVLAAAGEELSDVDESATDAPPAQTPATTGAGMGTESSEDGTLAPPSPVTEVEAAPDTEPAPPPGPARRLFASPLVRRLAAERGLDLSGLVGTGPNGRIVRRDLEAHTALAAEPPSTPAAPAVPAPAVPPAAARTEEAPAADVEVIPHTGMRRAIARRLTESTSTVPHFFLRSRIRVDELLALRARINEGRTNRISVNDFVVKAVAAALREVPEANAIWTDQAMHRFSHADIAVAVSVPGGLVTPVVRGVDRMSLGEVSAAIADRVERARAGRLKQGELEGGSFSVSNLGMFGTEEFAAIINPPHAGILAVGAARPSPVVVDGELAVGTVMTVTLSADHRVIDGALAARWLAAFTARMENPLSILV</sequence>
<dbReference type="InterPro" id="IPR001078">
    <property type="entry name" value="2-oxoacid_DH_actylTfrase"/>
</dbReference>
<dbReference type="Pfam" id="PF02817">
    <property type="entry name" value="E3_binding"/>
    <property type="match status" value="1"/>
</dbReference>
<evidence type="ECO:0000313" key="8">
    <source>
        <dbReference type="EMBL" id="WQB71548.1"/>
    </source>
</evidence>
<dbReference type="InterPro" id="IPR011053">
    <property type="entry name" value="Single_hybrid_motif"/>
</dbReference>
<dbReference type="CDD" id="cd06849">
    <property type="entry name" value="lipoyl_domain"/>
    <property type="match status" value="1"/>
</dbReference>
<protein>
    <recommendedName>
        <fullName evidence="4">Dihydrolipoamide acetyltransferase component of pyruvate dehydrogenase complex</fullName>
        <ecNumber evidence="4">2.3.1.-</ecNumber>
    </recommendedName>
</protein>
<dbReference type="InterPro" id="IPR023213">
    <property type="entry name" value="CAT-like_dom_sf"/>
</dbReference>
<evidence type="ECO:0000256" key="4">
    <source>
        <dbReference type="RuleBase" id="RU003423"/>
    </source>
</evidence>
<evidence type="ECO:0000256" key="2">
    <source>
        <dbReference type="ARBA" id="ARBA00007317"/>
    </source>
</evidence>
<dbReference type="SUPFAM" id="SSF51230">
    <property type="entry name" value="Single hybrid motif"/>
    <property type="match status" value="1"/>
</dbReference>
<dbReference type="Proteomes" id="UP001324533">
    <property type="component" value="Chromosome"/>
</dbReference>
<name>A0ABZ0VD36_9MICO</name>
<feature type="region of interest" description="Disordered" evidence="5">
    <location>
        <begin position="84"/>
        <end position="142"/>
    </location>
</feature>
<dbReference type="SUPFAM" id="SSF52777">
    <property type="entry name" value="CoA-dependent acyltransferases"/>
    <property type="match status" value="1"/>
</dbReference>
<dbReference type="GO" id="GO:0016746">
    <property type="term" value="F:acyltransferase activity"/>
    <property type="evidence" value="ECO:0007669"/>
    <property type="project" value="UniProtKB-KW"/>
</dbReference>
<dbReference type="SUPFAM" id="SSF47005">
    <property type="entry name" value="Peripheral subunit-binding domain of 2-oxo acid dehydrogenase complex"/>
    <property type="match status" value="1"/>
</dbReference>
<organism evidence="8 9">
    <name type="scientific">Microbacterium invictum</name>
    <dbReference type="NCBI Taxonomy" id="515415"/>
    <lineage>
        <taxon>Bacteria</taxon>
        <taxon>Bacillati</taxon>
        <taxon>Actinomycetota</taxon>
        <taxon>Actinomycetes</taxon>
        <taxon>Micrococcales</taxon>
        <taxon>Microbacteriaceae</taxon>
        <taxon>Microbacterium</taxon>
    </lineage>
</organism>
<dbReference type="InterPro" id="IPR000089">
    <property type="entry name" value="Biotin_lipoyl"/>
</dbReference>
<dbReference type="Gene3D" id="3.30.559.10">
    <property type="entry name" value="Chloramphenicol acetyltransferase-like domain"/>
    <property type="match status" value="1"/>
</dbReference>
<reference evidence="8 9" key="1">
    <citation type="submission" date="2023-06" db="EMBL/GenBank/DDBJ databases">
        <title>Rock-solubilizing bacteria, Microbacterium invictum, promotes re-establishment of vegetation in rocky wasteland by accelerating rock bio-weathering and reshaping soil bacterial community.</title>
        <authorList>
            <person name="Liu C."/>
        </authorList>
    </citation>
    <scope>NUCLEOTIDE SEQUENCE [LARGE SCALE GENOMIC DNA]</scope>
    <source>
        <strain evidence="8 9">X-18</strain>
    </source>
</reference>
<evidence type="ECO:0000313" key="9">
    <source>
        <dbReference type="Proteomes" id="UP001324533"/>
    </source>
</evidence>
<dbReference type="InterPro" id="IPR045257">
    <property type="entry name" value="E2/Pdx1"/>
</dbReference>
<dbReference type="Pfam" id="PF00364">
    <property type="entry name" value="Biotin_lipoyl"/>
    <property type="match status" value="1"/>
</dbReference>
<dbReference type="PROSITE" id="PS50968">
    <property type="entry name" value="BIOTINYL_LIPOYL"/>
    <property type="match status" value="1"/>
</dbReference>
<evidence type="ECO:0000256" key="1">
    <source>
        <dbReference type="ARBA" id="ARBA00001938"/>
    </source>
</evidence>
<dbReference type="PROSITE" id="PS51826">
    <property type="entry name" value="PSBD"/>
    <property type="match status" value="1"/>
</dbReference>
<dbReference type="PANTHER" id="PTHR23151">
    <property type="entry name" value="DIHYDROLIPOAMIDE ACETYL/SUCCINYL-TRANSFERASE-RELATED"/>
    <property type="match status" value="1"/>
</dbReference>
<dbReference type="RefSeq" id="WP_322411662.1">
    <property type="nucleotide sequence ID" value="NZ_CP139779.1"/>
</dbReference>
<feature type="domain" description="Lipoyl-binding" evidence="6">
    <location>
        <begin position="2"/>
        <end position="77"/>
    </location>
</feature>
<dbReference type="PANTHER" id="PTHR23151:SF90">
    <property type="entry name" value="DIHYDROLIPOYLLYSINE-RESIDUE ACETYLTRANSFERASE COMPONENT OF PYRUVATE DEHYDROGENASE COMPLEX, MITOCHONDRIAL-RELATED"/>
    <property type="match status" value="1"/>
</dbReference>
<evidence type="ECO:0000259" key="6">
    <source>
        <dbReference type="PROSITE" id="PS50968"/>
    </source>
</evidence>
<comment type="cofactor">
    <cofactor evidence="1 4">
        <name>(R)-lipoate</name>
        <dbReference type="ChEBI" id="CHEBI:83088"/>
    </cofactor>
</comment>
<feature type="compositionally biased region" description="Pro residues" evidence="5">
    <location>
        <begin position="188"/>
        <end position="202"/>
    </location>
</feature>
<keyword evidence="4 8" id="KW-0012">Acyltransferase</keyword>
<dbReference type="InterPro" id="IPR036625">
    <property type="entry name" value="E3-bd_dom_sf"/>
</dbReference>
<dbReference type="Pfam" id="PF00198">
    <property type="entry name" value="2-oxoacid_dh"/>
    <property type="match status" value="1"/>
</dbReference>
<dbReference type="EC" id="2.3.1.-" evidence="4"/>
<feature type="compositionally biased region" description="Low complexity" evidence="5">
    <location>
        <begin position="91"/>
        <end position="103"/>
    </location>
</feature>
<gene>
    <name evidence="8" type="ORF">T9R20_06210</name>
</gene>
<keyword evidence="4 8" id="KW-0808">Transferase</keyword>
<comment type="similarity">
    <text evidence="2 4">Belongs to the 2-oxoacid dehydrogenase family.</text>
</comment>
<evidence type="ECO:0000256" key="5">
    <source>
        <dbReference type="SAM" id="MobiDB-lite"/>
    </source>
</evidence>
<accession>A0ABZ0VD36</accession>
<feature type="region of interest" description="Disordered" evidence="5">
    <location>
        <begin position="186"/>
        <end position="211"/>
    </location>
</feature>
<dbReference type="Gene3D" id="2.40.50.100">
    <property type="match status" value="1"/>
</dbReference>
<dbReference type="InterPro" id="IPR004167">
    <property type="entry name" value="PSBD"/>
</dbReference>
<feature type="domain" description="Peripheral subunit-binding (PSBD)" evidence="7">
    <location>
        <begin position="144"/>
        <end position="181"/>
    </location>
</feature>
<keyword evidence="3 4" id="KW-0450">Lipoyl</keyword>